<evidence type="ECO:0000313" key="10">
    <source>
        <dbReference type="EMBL" id="KAB2347004.1"/>
    </source>
</evidence>
<evidence type="ECO:0000256" key="7">
    <source>
        <dbReference type="SAM" id="MobiDB-lite"/>
    </source>
</evidence>
<keyword evidence="5 10" id="KW-0418">Kinase</keyword>
<feature type="compositionally biased region" description="Basic residues" evidence="7">
    <location>
        <begin position="374"/>
        <end position="386"/>
    </location>
</feature>
<dbReference type="Proteomes" id="UP000468735">
    <property type="component" value="Unassembled WGS sequence"/>
</dbReference>
<dbReference type="AlphaFoldDB" id="A0A6H9YU31"/>
<dbReference type="InterPro" id="IPR008271">
    <property type="entry name" value="Ser/Thr_kinase_AS"/>
</dbReference>
<keyword evidence="4" id="KW-0547">Nucleotide-binding</keyword>
<name>A0A6H9YU31_9ACTN</name>
<proteinExistence type="predicted"/>
<comment type="caution">
    <text evidence="10">The sequence shown here is derived from an EMBL/GenBank/DDBJ whole genome shotgun (WGS) entry which is preliminary data.</text>
</comment>
<dbReference type="SMART" id="SM00220">
    <property type="entry name" value="S_TKc"/>
    <property type="match status" value="1"/>
</dbReference>
<keyword evidence="8" id="KW-0812">Transmembrane</keyword>
<dbReference type="SUPFAM" id="SSF56112">
    <property type="entry name" value="Protein kinase-like (PK-like)"/>
    <property type="match status" value="1"/>
</dbReference>
<dbReference type="Pfam" id="PF00069">
    <property type="entry name" value="Pkinase"/>
    <property type="match status" value="1"/>
</dbReference>
<feature type="compositionally biased region" description="Pro residues" evidence="7">
    <location>
        <begin position="352"/>
        <end position="369"/>
    </location>
</feature>
<gene>
    <name evidence="10" type="ORF">F8566_22780</name>
</gene>
<dbReference type="EC" id="2.7.11.1" evidence="1"/>
<evidence type="ECO:0000259" key="9">
    <source>
        <dbReference type="PROSITE" id="PS50011"/>
    </source>
</evidence>
<accession>A0A6H9YU31</accession>
<dbReference type="PROSITE" id="PS00108">
    <property type="entry name" value="PROTEIN_KINASE_ST"/>
    <property type="match status" value="1"/>
</dbReference>
<keyword evidence="3" id="KW-0808">Transferase</keyword>
<dbReference type="GO" id="GO:0004674">
    <property type="term" value="F:protein serine/threonine kinase activity"/>
    <property type="evidence" value="ECO:0007669"/>
    <property type="project" value="UniProtKB-KW"/>
</dbReference>
<feature type="transmembrane region" description="Helical" evidence="8">
    <location>
        <begin position="297"/>
        <end position="318"/>
    </location>
</feature>
<evidence type="ECO:0000256" key="2">
    <source>
        <dbReference type="ARBA" id="ARBA00022527"/>
    </source>
</evidence>
<evidence type="ECO:0000256" key="3">
    <source>
        <dbReference type="ARBA" id="ARBA00022679"/>
    </source>
</evidence>
<dbReference type="Gene3D" id="3.30.200.20">
    <property type="entry name" value="Phosphorylase Kinase, domain 1"/>
    <property type="match status" value="1"/>
</dbReference>
<dbReference type="InterPro" id="IPR011009">
    <property type="entry name" value="Kinase-like_dom_sf"/>
</dbReference>
<protein>
    <recommendedName>
        <fullName evidence="1">non-specific serine/threonine protein kinase</fullName>
        <ecNumber evidence="1">2.7.11.1</ecNumber>
    </recommendedName>
</protein>
<dbReference type="EMBL" id="WBMT01000010">
    <property type="protein sequence ID" value="KAB2347004.1"/>
    <property type="molecule type" value="Genomic_DNA"/>
</dbReference>
<evidence type="ECO:0000256" key="8">
    <source>
        <dbReference type="SAM" id="Phobius"/>
    </source>
</evidence>
<keyword evidence="6" id="KW-0067">ATP-binding</keyword>
<keyword evidence="8" id="KW-1133">Transmembrane helix</keyword>
<feature type="compositionally biased region" description="Low complexity" evidence="7">
    <location>
        <begin position="324"/>
        <end position="351"/>
    </location>
</feature>
<evidence type="ECO:0000256" key="1">
    <source>
        <dbReference type="ARBA" id="ARBA00012513"/>
    </source>
</evidence>
<sequence>MTPALVLGRGEIVHRLAGPERVLAGRYRLVELVARGGTAEVWRATDLRLGRPVAVKIVEMPAQVWHEARHGARLVHPNVVEVLDVGDENGRLFMVMEWVAGSDLAVALRHGEVFSPRRVAEIGAQAARALEATHAQGIVHRDVKPGNLLLADNGTVKLADFGIAGTADRPRTRSGPLIGTSLYISPEQIRGQEAGPSSDLYALGCVLYELSAGRPPFVAPDTEELLRQHVEDDPIPLRTDGDLDQVIMSLLAKNPAQRPPSAGHVAHVLETLTLHQTTQVLPSSRPRSRARLSDRPLQAAAVAAVVLIAAVLTIVTVVETSAPATPAPAVTIPSKAPSSQAPSSHAPNSRAPSPPPGPAQLVPPAPDDQPPGHSKGKKKKDKKGRG</sequence>
<evidence type="ECO:0000313" key="11">
    <source>
        <dbReference type="Proteomes" id="UP000468735"/>
    </source>
</evidence>
<evidence type="ECO:0000256" key="4">
    <source>
        <dbReference type="ARBA" id="ARBA00022741"/>
    </source>
</evidence>
<reference evidence="10 11" key="1">
    <citation type="submission" date="2019-09" db="EMBL/GenBank/DDBJ databases">
        <title>Actinomadura physcomitrii sp. nov., a novel actinomycete isolated from moss [Physcomitrium sphaericum (Ludw) Fuernr].</title>
        <authorList>
            <person name="Zhuang X."/>
            <person name="Liu C."/>
        </authorList>
    </citation>
    <scope>NUCLEOTIDE SEQUENCE [LARGE SCALE GENOMIC DNA]</scope>
    <source>
        <strain evidence="10 11">HMC1</strain>
    </source>
</reference>
<keyword evidence="11" id="KW-1185">Reference proteome</keyword>
<feature type="region of interest" description="Disordered" evidence="7">
    <location>
        <begin position="324"/>
        <end position="386"/>
    </location>
</feature>
<dbReference type="OrthoDB" id="9762169at2"/>
<organism evidence="10 11">
    <name type="scientific">Actinomadura rudentiformis</name>
    <dbReference type="NCBI Taxonomy" id="359158"/>
    <lineage>
        <taxon>Bacteria</taxon>
        <taxon>Bacillati</taxon>
        <taxon>Actinomycetota</taxon>
        <taxon>Actinomycetes</taxon>
        <taxon>Streptosporangiales</taxon>
        <taxon>Thermomonosporaceae</taxon>
        <taxon>Actinomadura</taxon>
    </lineage>
</organism>
<dbReference type="PROSITE" id="PS50011">
    <property type="entry name" value="PROTEIN_KINASE_DOM"/>
    <property type="match status" value="1"/>
</dbReference>
<dbReference type="InterPro" id="IPR000719">
    <property type="entry name" value="Prot_kinase_dom"/>
</dbReference>
<evidence type="ECO:0000256" key="5">
    <source>
        <dbReference type="ARBA" id="ARBA00022777"/>
    </source>
</evidence>
<feature type="domain" description="Protein kinase" evidence="9">
    <location>
        <begin position="27"/>
        <end position="270"/>
    </location>
</feature>
<dbReference type="PANTHER" id="PTHR43289:SF6">
    <property type="entry name" value="SERINE_THREONINE-PROTEIN KINASE NEKL-3"/>
    <property type="match status" value="1"/>
</dbReference>
<keyword evidence="2" id="KW-0723">Serine/threonine-protein kinase</keyword>
<dbReference type="PANTHER" id="PTHR43289">
    <property type="entry name" value="MITOGEN-ACTIVATED PROTEIN KINASE KINASE KINASE 20-RELATED"/>
    <property type="match status" value="1"/>
</dbReference>
<keyword evidence="8" id="KW-0472">Membrane</keyword>
<dbReference type="Gene3D" id="1.10.510.10">
    <property type="entry name" value="Transferase(Phosphotransferase) domain 1"/>
    <property type="match status" value="1"/>
</dbReference>
<dbReference type="GO" id="GO:0005524">
    <property type="term" value="F:ATP binding"/>
    <property type="evidence" value="ECO:0007669"/>
    <property type="project" value="UniProtKB-KW"/>
</dbReference>
<evidence type="ECO:0000256" key="6">
    <source>
        <dbReference type="ARBA" id="ARBA00022840"/>
    </source>
</evidence>
<dbReference type="CDD" id="cd14014">
    <property type="entry name" value="STKc_PknB_like"/>
    <property type="match status" value="1"/>
</dbReference>